<evidence type="ECO:0000313" key="2">
    <source>
        <dbReference type="EMBL" id="QEE16103.1"/>
    </source>
</evidence>
<dbReference type="Proteomes" id="UP000321408">
    <property type="component" value="Chromosome"/>
</dbReference>
<reference evidence="2 3" key="2">
    <citation type="journal article" date="2024" name="Int. J. Syst. Evol. Microbiol.">
        <title>Promethearchaeum syntrophicum gen. nov., sp. nov., an anaerobic, obligately syntrophic archaeon, the first isolate of the lineage 'Asgard' archaea, and proposal of the new archaeal phylum Promethearchaeota phyl. nov. and kingdom Promethearchaeati regn. nov.</title>
        <authorList>
            <person name="Imachi H."/>
            <person name="Nobu M.K."/>
            <person name="Kato S."/>
            <person name="Takaki Y."/>
            <person name="Miyazaki M."/>
            <person name="Miyata M."/>
            <person name="Ogawara M."/>
            <person name="Saito Y."/>
            <person name="Sakai S."/>
            <person name="Tahara Y.O."/>
            <person name="Takano Y."/>
            <person name="Tasumi E."/>
            <person name="Uematsu K."/>
            <person name="Yoshimura T."/>
            <person name="Itoh T."/>
            <person name="Ohkuma M."/>
            <person name="Takai K."/>
        </authorList>
    </citation>
    <scope>NUCLEOTIDE SEQUENCE [LARGE SCALE GENOMIC DNA]</scope>
    <source>
        <strain evidence="2 3">MK-D1</strain>
    </source>
</reference>
<feature type="domain" description="4Fe-4S ferredoxin-type" evidence="1">
    <location>
        <begin position="1"/>
        <end position="28"/>
    </location>
</feature>
<dbReference type="PROSITE" id="PS51379">
    <property type="entry name" value="4FE4S_FER_2"/>
    <property type="match status" value="1"/>
</dbReference>
<dbReference type="InterPro" id="IPR017896">
    <property type="entry name" value="4Fe4S_Fe-S-bd"/>
</dbReference>
<dbReference type="OrthoDB" id="5583at2157"/>
<evidence type="ECO:0000259" key="1">
    <source>
        <dbReference type="PROSITE" id="PS51379"/>
    </source>
</evidence>
<dbReference type="GeneID" id="41329923"/>
<organism evidence="2 3">
    <name type="scientific">Promethearchaeum syntrophicum</name>
    <dbReference type="NCBI Taxonomy" id="2594042"/>
    <lineage>
        <taxon>Archaea</taxon>
        <taxon>Promethearchaeati</taxon>
        <taxon>Promethearchaeota</taxon>
        <taxon>Promethearchaeia</taxon>
        <taxon>Promethearchaeales</taxon>
        <taxon>Promethearchaeaceae</taxon>
        <taxon>Promethearchaeum</taxon>
    </lineage>
</organism>
<dbReference type="GO" id="GO:0016491">
    <property type="term" value="F:oxidoreductase activity"/>
    <property type="evidence" value="ECO:0007669"/>
    <property type="project" value="UniProtKB-ARBA"/>
</dbReference>
<name>A0A5B9DAF8_9ARCH</name>
<dbReference type="AlphaFoldDB" id="A0A5B9DAF8"/>
<dbReference type="Gene3D" id="3.30.70.20">
    <property type="match status" value="1"/>
</dbReference>
<dbReference type="SUPFAM" id="SSF54862">
    <property type="entry name" value="4Fe-4S ferredoxins"/>
    <property type="match status" value="1"/>
</dbReference>
<accession>A0A5B9DAF8</accession>
<dbReference type="RefSeq" id="WP_147662988.1">
    <property type="nucleotide sequence ID" value="NZ_CP042905.2"/>
</dbReference>
<protein>
    <submittedName>
        <fullName evidence="2">Ferredoxin</fullName>
    </submittedName>
</protein>
<dbReference type="InterPro" id="IPR017900">
    <property type="entry name" value="4Fe4S_Fe_S_CS"/>
</dbReference>
<dbReference type="PROSITE" id="PS00198">
    <property type="entry name" value="4FE4S_FER_1"/>
    <property type="match status" value="1"/>
</dbReference>
<proteinExistence type="predicted"/>
<reference evidence="2 3" key="1">
    <citation type="journal article" date="2020" name="Nature">
        <title>Isolation of an archaeon at the prokaryote-eukaryote interface.</title>
        <authorList>
            <person name="Imachi H."/>
            <person name="Nobu M.K."/>
            <person name="Nakahara N."/>
            <person name="Morono Y."/>
            <person name="Ogawara M."/>
            <person name="Takaki Y."/>
            <person name="Takano Y."/>
            <person name="Uematsu K."/>
            <person name="Ikuta T."/>
            <person name="Ito M."/>
            <person name="Matsui Y."/>
            <person name="Miyazaki M."/>
            <person name="Murata K."/>
            <person name="Saito Y."/>
            <person name="Sakai S."/>
            <person name="Song C."/>
            <person name="Tasumi E."/>
            <person name="Yamanaka Y."/>
            <person name="Yamaguchi T."/>
            <person name="Kamagata Y."/>
            <person name="Tamaki H."/>
            <person name="Takai K."/>
        </authorList>
    </citation>
    <scope>NUCLEOTIDE SEQUENCE [LARGE SCALE GENOMIC DNA]</scope>
    <source>
        <strain evidence="2 3">MK-D1</strain>
    </source>
</reference>
<dbReference type="EMBL" id="CP042905">
    <property type="protein sequence ID" value="QEE16103.1"/>
    <property type="molecule type" value="Genomic_DNA"/>
</dbReference>
<evidence type="ECO:0000313" key="3">
    <source>
        <dbReference type="Proteomes" id="UP000321408"/>
    </source>
</evidence>
<dbReference type="KEGG" id="psyt:DSAG12_01932"/>
<keyword evidence="3" id="KW-1185">Reference proteome</keyword>
<sequence>MQWKIEDGCMGCGICTFQCPDGLKMDNGVARIINDSSTCLVRAAEVCPRQIIHQ</sequence>
<gene>
    <name evidence="2" type="ORF">DSAG12_01932</name>
</gene>